<dbReference type="GO" id="GO:0071973">
    <property type="term" value="P:bacterial-type flagellum-dependent cell motility"/>
    <property type="evidence" value="ECO:0007669"/>
    <property type="project" value="InterPro"/>
</dbReference>
<dbReference type="GO" id="GO:0015031">
    <property type="term" value="P:protein transport"/>
    <property type="evidence" value="ECO:0007669"/>
    <property type="project" value="UniProtKB-KW"/>
</dbReference>
<comment type="subcellular location">
    <subcellularLocation>
        <location evidence="1">Cell membrane</location>
        <topology evidence="1">Peripheral membrane protein</topology>
        <orientation evidence="1">Cytoplasmic side</orientation>
    </subcellularLocation>
</comment>
<dbReference type="InterPro" id="IPR012823">
    <property type="entry name" value="Flagell_FliJ"/>
</dbReference>
<keyword evidence="12" id="KW-0282">Flagellum</keyword>
<keyword evidence="9" id="KW-0472">Membrane</keyword>
<evidence type="ECO:0000256" key="3">
    <source>
        <dbReference type="ARBA" id="ARBA00020392"/>
    </source>
</evidence>
<evidence type="ECO:0000256" key="8">
    <source>
        <dbReference type="ARBA" id="ARBA00022927"/>
    </source>
</evidence>
<keyword evidence="13" id="KW-1185">Reference proteome</keyword>
<dbReference type="GO" id="GO:0006935">
    <property type="term" value="P:chemotaxis"/>
    <property type="evidence" value="ECO:0007669"/>
    <property type="project" value="UniProtKB-KW"/>
</dbReference>
<dbReference type="InterPro" id="IPR053716">
    <property type="entry name" value="Flag_assembly_chemotaxis_eff"/>
</dbReference>
<sequence length="156" mass="18360">MARFKYKMQNILELKMKLEEQQKMALVTARLNLSDEEEKLESLYAQKRKYEEALRESCKNKLNVNAIKLGTSAYESMDYFIGLQKIEVKKAEGKVELEQNKMREAMKERKIQEKLREKAFNVFLKELAAEEAAAVDELVAYKYGSEIYEEEWKLDG</sequence>
<accession>V2Y1G1</accession>
<proteinExistence type="inferred from homology"/>
<comment type="caution">
    <text evidence="12">The sequence shown here is derived from an EMBL/GenBank/DDBJ whole genome shotgun (WGS) entry which is preliminary data.</text>
</comment>
<keyword evidence="5" id="KW-1003">Cell membrane</keyword>
<evidence type="ECO:0000256" key="2">
    <source>
        <dbReference type="ARBA" id="ARBA00010004"/>
    </source>
</evidence>
<dbReference type="GO" id="GO:0044781">
    <property type="term" value="P:bacterial-type flagellum organization"/>
    <property type="evidence" value="ECO:0007669"/>
    <property type="project" value="UniProtKB-KW"/>
</dbReference>
<dbReference type="eggNOG" id="COG2882">
    <property type="taxonomic scope" value="Bacteria"/>
</dbReference>
<evidence type="ECO:0000256" key="10">
    <source>
        <dbReference type="ARBA" id="ARBA00023225"/>
    </source>
</evidence>
<evidence type="ECO:0000313" key="12">
    <source>
        <dbReference type="EMBL" id="ESL02808.1"/>
    </source>
</evidence>
<evidence type="ECO:0000313" key="13">
    <source>
        <dbReference type="Proteomes" id="UP000018227"/>
    </source>
</evidence>
<dbReference type="GO" id="GO:0005886">
    <property type="term" value="C:plasma membrane"/>
    <property type="evidence" value="ECO:0007669"/>
    <property type="project" value="UniProtKB-SubCell"/>
</dbReference>
<evidence type="ECO:0000256" key="6">
    <source>
        <dbReference type="ARBA" id="ARBA00022500"/>
    </source>
</evidence>
<organism evidence="12 13">
    <name type="scientific">Catonella morbi ATCC 51271</name>
    <dbReference type="NCBI Taxonomy" id="592026"/>
    <lineage>
        <taxon>Bacteria</taxon>
        <taxon>Bacillati</taxon>
        <taxon>Bacillota</taxon>
        <taxon>Clostridia</taxon>
        <taxon>Lachnospirales</taxon>
        <taxon>Lachnospiraceae</taxon>
        <taxon>Catonella</taxon>
    </lineage>
</organism>
<evidence type="ECO:0000256" key="7">
    <source>
        <dbReference type="ARBA" id="ARBA00022795"/>
    </source>
</evidence>
<keyword evidence="7" id="KW-1005">Bacterial flagellum biogenesis</keyword>
<dbReference type="EMBL" id="ACIL03000013">
    <property type="protein sequence ID" value="ESL02808.1"/>
    <property type="molecule type" value="Genomic_DNA"/>
</dbReference>
<reference evidence="12 13" key="1">
    <citation type="submission" date="2013-06" db="EMBL/GenBank/DDBJ databases">
        <authorList>
            <person name="Weinstock G."/>
            <person name="Sodergren E."/>
            <person name="Clifton S."/>
            <person name="Fulton L."/>
            <person name="Fulton B."/>
            <person name="Courtney L."/>
            <person name="Fronick C."/>
            <person name="Harrison M."/>
            <person name="Strong C."/>
            <person name="Farmer C."/>
            <person name="Delahaunty K."/>
            <person name="Markovic C."/>
            <person name="Hall O."/>
            <person name="Minx P."/>
            <person name="Tomlinson C."/>
            <person name="Mitreva M."/>
            <person name="Nelson J."/>
            <person name="Hou S."/>
            <person name="Wollam A."/>
            <person name="Pepin K.H."/>
            <person name="Johnson M."/>
            <person name="Bhonagiri V."/>
            <person name="Nash W.E."/>
            <person name="Warren W."/>
            <person name="Chinwalla A."/>
            <person name="Mardis E.R."/>
            <person name="Wilson R.K."/>
        </authorList>
    </citation>
    <scope>NUCLEOTIDE SEQUENCE [LARGE SCALE GENOMIC DNA]</scope>
    <source>
        <strain evidence="12 13">ATCC 51271</strain>
    </source>
</reference>
<gene>
    <name evidence="12" type="ORF">GCWU0000282_001678</name>
</gene>
<keyword evidence="4" id="KW-0813">Transport</keyword>
<dbReference type="Proteomes" id="UP000018227">
    <property type="component" value="Unassembled WGS sequence"/>
</dbReference>
<dbReference type="RefSeq" id="WP_023354550.1">
    <property type="nucleotide sequence ID" value="NZ_KI535368.1"/>
</dbReference>
<name>V2Y1G1_9FIRM</name>
<evidence type="ECO:0000256" key="5">
    <source>
        <dbReference type="ARBA" id="ARBA00022475"/>
    </source>
</evidence>
<dbReference type="OrthoDB" id="1767518at2"/>
<keyword evidence="8" id="KW-0653">Protein transport</keyword>
<dbReference type="AlphaFoldDB" id="V2Y1G1"/>
<keyword evidence="6" id="KW-0145">Chemotaxis</keyword>
<keyword evidence="11" id="KW-0175">Coiled coil</keyword>
<dbReference type="Pfam" id="PF02050">
    <property type="entry name" value="FliJ"/>
    <property type="match status" value="1"/>
</dbReference>
<dbReference type="Gene3D" id="1.10.287.1700">
    <property type="match status" value="1"/>
</dbReference>
<evidence type="ECO:0000256" key="4">
    <source>
        <dbReference type="ARBA" id="ARBA00022448"/>
    </source>
</evidence>
<evidence type="ECO:0000256" key="11">
    <source>
        <dbReference type="SAM" id="Coils"/>
    </source>
</evidence>
<comment type="similarity">
    <text evidence="2">Belongs to the FliJ family.</text>
</comment>
<feature type="coiled-coil region" evidence="11">
    <location>
        <begin position="88"/>
        <end position="115"/>
    </location>
</feature>
<protein>
    <recommendedName>
        <fullName evidence="3">Flagellar FliJ protein</fullName>
    </recommendedName>
</protein>
<dbReference type="GO" id="GO:0009288">
    <property type="term" value="C:bacterial-type flagellum"/>
    <property type="evidence" value="ECO:0007669"/>
    <property type="project" value="InterPro"/>
</dbReference>
<dbReference type="STRING" id="592026.GCWU0000282_001678"/>
<dbReference type="NCBIfam" id="TIGR02473">
    <property type="entry name" value="flagell_FliJ"/>
    <property type="match status" value="1"/>
</dbReference>
<keyword evidence="12" id="KW-0966">Cell projection</keyword>
<keyword evidence="10" id="KW-1006">Bacterial flagellum protein export</keyword>
<keyword evidence="12" id="KW-0969">Cilium</keyword>
<dbReference type="HOGENOM" id="CLU_139638_1_1_9"/>
<evidence type="ECO:0000256" key="1">
    <source>
        <dbReference type="ARBA" id="ARBA00004413"/>
    </source>
</evidence>
<evidence type="ECO:0000256" key="9">
    <source>
        <dbReference type="ARBA" id="ARBA00023136"/>
    </source>
</evidence>
<feature type="coiled-coil region" evidence="11">
    <location>
        <begin position="26"/>
        <end position="60"/>
    </location>
</feature>